<evidence type="ECO:0000313" key="9">
    <source>
        <dbReference type="EMBL" id="MDQ1121086.1"/>
    </source>
</evidence>
<dbReference type="AlphaFoldDB" id="A0AAW8GEZ8"/>
<keyword evidence="6" id="KW-0732">Signal</keyword>
<evidence type="ECO:0000256" key="3">
    <source>
        <dbReference type="ARBA" id="ARBA00023237"/>
    </source>
</evidence>
<dbReference type="PANTHER" id="PTHR47234">
    <property type="match status" value="1"/>
</dbReference>
<dbReference type="Gene3D" id="2.40.170.20">
    <property type="entry name" value="TonB-dependent receptor, beta-barrel domain"/>
    <property type="match status" value="1"/>
</dbReference>
<comment type="caution">
    <text evidence="9">The sequence shown here is derived from an EMBL/GenBank/DDBJ whole genome shotgun (WGS) entry which is preliminary data.</text>
</comment>
<gene>
    <name evidence="9" type="ORF">QE383_003394</name>
</gene>
<dbReference type="Gene3D" id="2.170.130.10">
    <property type="entry name" value="TonB-dependent receptor, plug domain"/>
    <property type="match status" value="1"/>
</dbReference>
<evidence type="ECO:0000259" key="7">
    <source>
        <dbReference type="Pfam" id="PF00593"/>
    </source>
</evidence>
<comment type="similarity">
    <text evidence="4">Belongs to the TonB-dependent receptor family.</text>
</comment>
<feature type="region of interest" description="Disordered" evidence="5">
    <location>
        <begin position="40"/>
        <end position="63"/>
    </location>
</feature>
<name>A0AAW8GEZ8_9GAMM</name>
<reference evidence="9" key="1">
    <citation type="submission" date="2023-07" db="EMBL/GenBank/DDBJ databases">
        <title>Functional and genomic diversity of the sorghum phyllosphere microbiome.</title>
        <authorList>
            <person name="Shade A."/>
        </authorList>
    </citation>
    <scope>NUCLEOTIDE SEQUENCE</scope>
    <source>
        <strain evidence="9">SORGH_AS_0908</strain>
    </source>
</reference>
<keyword evidence="3" id="KW-0998">Cell outer membrane</keyword>
<dbReference type="Pfam" id="PF07715">
    <property type="entry name" value="Plug"/>
    <property type="match status" value="1"/>
</dbReference>
<dbReference type="InterPro" id="IPR012910">
    <property type="entry name" value="Plug_dom"/>
</dbReference>
<dbReference type="EMBL" id="JAUTBB010000001">
    <property type="protein sequence ID" value="MDQ1121086.1"/>
    <property type="molecule type" value="Genomic_DNA"/>
</dbReference>
<feature type="domain" description="TonB-dependent receptor-like beta-barrel" evidence="7">
    <location>
        <begin position="470"/>
        <end position="982"/>
    </location>
</feature>
<sequence>MQPHRHSPNPLVLETRARSRLSLALCALLCSGTLHAQDTTERDIKPQDATAQTTDVPQHGDSKTLDKVSVVGSQIAGGGAQAALPVVSVSKEQIDSTGATKGDELFRNLPQFGDVAFTQKTVNAGRNQNYARGDVASINLRNIGSQYTLLLVDGRRTVQYPLSGNTPSYNANAIPTFGLDRLDVLLDGAAAVYGSDAVAGVVNLVLPSNLNGGGVELGYGHAEGTSRSTRSLDGYWGSDFAEGRGNVSLLYGASHQSKLLNSDQAYTATARRSIAEDGRALPDPNGTAGGLSTYTPWGQFTLVRKNADGSVATLGQPYYVDTTGTLRRASSVPTSLRYDTSAAPGITQEPSVDKANVYASAHFDLSQTTQLFGELGYYRAKSESRFSGGPNSVLSSTVPNYVYVDTNAYWVPASLRAAAAAAGASAIRLTNYQLVDEPVQRLKDDNSEVRVLTGVRGSTEGGWNWESAVLYARARVVDSQQNGLFNQFVAALNKTTADAYNPFNGGDPSHPSWGDATPSDLAGILGWTTRIGTTTLASWDFKVDRPDALRWYAGEIGVAAGVELRRETAKDDRDANVDGTVQYLDWYTGNVNSSNVFLTSYSDDISASRTVKSVFAELAVPLVSPELGIPLVKAIDLQVAGRYEDYNDAGSVAKPKLALAWNVVDGLLLRGSVSGGFHAPALELANSGTIWRGGSTTDLIRCDALVKRGAYASYSACTSATSGAVLLAPLSTNIDTGTVFDKGSIKPETSKQYSYGFVFEPAFLPDAAGRLSLGVNAWQIRIDNPISALGGTNELLYDAYLRASGQGGSPNVVRLDPTAEDAAQFAGSGIAPVGALQYVKTYYANGNPLTARGIDYDLSWRKRGTAWGDWTFTVNVSQLKRYSQEPLPQVKAIAGAIASGVLVNIVDPATLAAYNQVGLEGAKPEWRGSAALIWHRDDWTVRLRHNYIGSVTSTAYSFVASTAPHKVDATQLWTLSLKKGFSQGALAGSYVEVGARNLFDKDPPLDAGGNYLAALYEDYGRYLYLNVGATW</sequence>
<keyword evidence="9" id="KW-0675">Receptor</keyword>
<dbReference type="InterPro" id="IPR000531">
    <property type="entry name" value="Beta-barrel_TonB"/>
</dbReference>
<keyword evidence="2 4" id="KW-0472">Membrane</keyword>
<dbReference type="SUPFAM" id="SSF56935">
    <property type="entry name" value="Porins"/>
    <property type="match status" value="1"/>
</dbReference>
<evidence type="ECO:0000256" key="4">
    <source>
        <dbReference type="RuleBase" id="RU003357"/>
    </source>
</evidence>
<organism evidence="9 10">
    <name type="scientific">Pseudoxanthomonas winnipegensis</name>
    <dbReference type="NCBI Taxonomy" id="2480810"/>
    <lineage>
        <taxon>Bacteria</taxon>
        <taxon>Pseudomonadati</taxon>
        <taxon>Pseudomonadota</taxon>
        <taxon>Gammaproteobacteria</taxon>
        <taxon>Lysobacterales</taxon>
        <taxon>Lysobacteraceae</taxon>
        <taxon>Pseudoxanthomonas</taxon>
    </lineage>
</organism>
<proteinExistence type="inferred from homology"/>
<comment type="subcellular location">
    <subcellularLocation>
        <location evidence="1 4">Cell outer membrane</location>
    </subcellularLocation>
</comment>
<protein>
    <submittedName>
        <fullName evidence="9">Iron complex outermembrane receptor protein</fullName>
    </submittedName>
</protein>
<dbReference type="Pfam" id="PF00593">
    <property type="entry name" value="TonB_dep_Rec_b-barrel"/>
    <property type="match status" value="1"/>
</dbReference>
<evidence type="ECO:0000256" key="2">
    <source>
        <dbReference type="ARBA" id="ARBA00023136"/>
    </source>
</evidence>
<dbReference type="Proteomes" id="UP001234354">
    <property type="component" value="Unassembled WGS sequence"/>
</dbReference>
<dbReference type="PANTHER" id="PTHR47234:SF2">
    <property type="entry name" value="TONB-DEPENDENT RECEPTOR"/>
    <property type="match status" value="1"/>
</dbReference>
<dbReference type="GO" id="GO:0009279">
    <property type="term" value="C:cell outer membrane"/>
    <property type="evidence" value="ECO:0007669"/>
    <property type="project" value="UniProtKB-SubCell"/>
</dbReference>
<dbReference type="InterPro" id="IPR036942">
    <property type="entry name" value="Beta-barrel_TonB_sf"/>
</dbReference>
<evidence type="ECO:0000313" key="10">
    <source>
        <dbReference type="Proteomes" id="UP001234354"/>
    </source>
</evidence>
<feature type="chain" id="PRO_5043364632" evidence="6">
    <location>
        <begin position="37"/>
        <end position="1031"/>
    </location>
</feature>
<keyword evidence="4" id="KW-0798">TonB box</keyword>
<evidence type="ECO:0000256" key="1">
    <source>
        <dbReference type="ARBA" id="ARBA00004442"/>
    </source>
</evidence>
<accession>A0AAW8GEZ8</accession>
<evidence type="ECO:0000256" key="5">
    <source>
        <dbReference type="SAM" id="MobiDB-lite"/>
    </source>
</evidence>
<feature type="domain" description="TonB-dependent receptor plug" evidence="8">
    <location>
        <begin position="84"/>
        <end position="201"/>
    </location>
</feature>
<evidence type="ECO:0000259" key="8">
    <source>
        <dbReference type="Pfam" id="PF07715"/>
    </source>
</evidence>
<dbReference type="InterPro" id="IPR037066">
    <property type="entry name" value="Plug_dom_sf"/>
</dbReference>
<feature type="signal peptide" evidence="6">
    <location>
        <begin position="1"/>
        <end position="36"/>
    </location>
</feature>
<evidence type="ECO:0000256" key="6">
    <source>
        <dbReference type="SAM" id="SignalP"/>
    </source>
</evidence>